<dbReference type="EMBL" id="SPVG01000042">
    <property type="protein sequence ID" value="TFW29019.1"/>
    <property type="molecule type" value="Genomic_DNA"/>
</dbReference>
<gene>
    <name evidence="2" type="ORF">E4L98_04535</name>
</gene>
<feature type="signal peptide" evidence="1">
    <location>
        <begin position="1"/>
        <end position="26"/>
    </location>
</feature>
<sequence length="185" mass="20110">MKNTSEQMRRGLALLVLSAACSGLYAADTVPPAKKELVDKVLKLWNPDSIGESMLQAPVGNAVNQARAMLQGRASPEKRDAAMNDIVGEAKKFMTEAAPITRASADKLIQTKIAPMLAERYTEEELKQLIAILESPVKQKFEGMLPEMQKTLGEGVADDTRAVIDPKLQGLQEKIGLRLRAAVTP</sequence>
<keyword evidence="3" id="KW-1185">Reference proteome</keyword>
<dbReference type="OrthoDB" id="8902809at2"/>
<dbReference type="RefSeq" id="WP_135200385.1">
    <property type="nucleotide sequence ID" value="NZ_SPVG01000042.1"/>
</dbReference>
<reference evidence="2 3" key="1">
    <citation type="submission" date="2019-03" db="EMBL/GenBank/DDBJ databases">
        <title>Draft Genome Sequence of Duganella callidus sp. nov., a Novel Duganella Species Isolated from Cultivated Soil.</title>
        <authorList>
            <person name="Raths R."/>
            <person name="Peta V."/>
            <person name="Bucking H."/>
        </authorList>
    </citation>
    <scope>NUCLEOTIDE SEQUENCE [LARGE SCALE GENOMIC DNA]</scope>
    <source>
        <strain evidence="2 3">DN04</strain>
    </source>
</reference>
<dbReference type="PROSITE" id="PS51257">
    <property type="entry name" value="PROKAR_LIPOPROTEIN"/>
    <property type="match status" value="1"/>
</dbReference>
<keyword evidence="1" id="KW-0732">Signal</keyword>
<protein>
    <submittedName>
        <fullName evidence="2">DUF2059 domain-containing protein</fullName>
    </submittedName>
</protein>
<evidence type="ECO:0000256" key="1">
    <source>
        <dbReference type="SAM" id="SignalP"/>
    </source>
</evidence>
<accession>A0A4Y9SUM4</accession>
<proteinExistence type="predicted"/>
<feature type="chain" id="PRO_5021507594" evidence="1">
    <location>
        <begin position="27"/>
        <end position="185"/>
    </location>
</feature>
<comment type="caution">
    <text evidence="2">The sequence shown here is derived from an EMBL/GenBank/DDBJ whole genome shotgun (WGS) entry which is preliminary data.</text>
</comment>
<organism evidence="2 3">
    <name type="scientific">Duganella callida</name>
    <dbReference type="NCBI Taxonomy" id="2561932"/>
    <lineage>
        <taxon>Bacteria</taxon>
        <taxon>Pseudomonadati</taxon>
        <taxon>Pseudomonadota</taxon>
        <taxon>Betaproteobacteria</taxon>
        <taxon>Burkholderiales</taxon>
        <taxon>Oxalobacteraceae</taxon>
        <taxon>Telluria group</taxon>
        <taxon>Duganella</taxon>
    </lineage>
</organism>
<name>A0A4Y9SUM4_9BURK</name>
<dbReference type="AlphaFoldDB" id="A0A4Y9SUM4"/>
<dbReference type="Proteomes" id="UP000297729">
    <property type="component" value="Unassembled WGS sequence"/>
</dbReference>
<evidence type="ECO:0000313" key="2">
    <source>
        <dbReference type="EMBL" id="TFW29019.1"/>
    </source>
</evidence>
<evidence type="ECO:0000313" key="3">
    <source>
        <dbReference type="Proteomes" id="UP000297729"/>
    </source>
</evidence>